<gene>
    <name evidence="1" type="ORF">S12H4_00309</name>
</gene>
<dbReference type="EMBL" id="BARW01000028">
    <property type="protein sequence ID" value="GAI68370.1"/>
    <property type="molecule type" value="Genomic_DNA"/>
</dbReference>
<sequence length="422" mass="45281">MRTKKGFTLIKMLIVVAMFELAAWETTNFAAAQGPPPTADIPLIHDGLYAAKVTNISESVAFMPDTGFDTNDAKIDVTGLATVNVSWWMRSGTETDSTLFSVGIAPFDSDQEWLGPTYGQSNLVAGDNIVGTDWEFRSGEYVIPDPEVIYINLDIRVMPGDSVVVDDFKIVDTAAPGVNLLANGSFEDWGAGTVAGAAADAVADNGVADSWRFFAVAGAQAVLERVGGTVTNVQEGQYSAKVTRTKGGGDSAFDKDDPELLTDIAGIAEMEFSFWMRSGTGAPVTVAGQLQPWTDTDRKNPSVDVVKLLLADPVPVTWKYYTTTYTPDEDVILVSFRFNVSAPDAFVIDGLTLIDTATGTEIMPNGGLETWGGGKVLDDVVAPDGGPDHWRMFAVSGAGAMIERLERQPPIPNAVKWNWTVF</sequence>
<organism evidence="1">
    <name type="scientific">marine sediment metagenome</name>
    <dbReference type="NCBI Taxonomy" id="412755"/>
    <lineage>
        <taxon>unclassified sequences</taxon>
        <taxon>metagenomes</taxon>
        <taxon>ecological metagenomes</taxon>
    </lineage>
</organism>
<proteinExistence type="predicted"/>
<reference evidence="1" key="1">
    <citation type="journal article" date="2014" name="Front. Microbiol.">
        <title>High frequency of phylogenetically diverse reductive dehalogenase-homologous genes in deep subseafloor sedimentary metagenomes.</title>
        <authorList>
            <person name="Kawai M."/>
            <person name="Futagami T."/>
            <person name="Toyoda A."/>
            <person name="Takaki Y."/>
            <person name="Nishi S."/>
            <person name="Hori S."/>
            <person name="Arai W."/>
            <person name="Tsubouchi T."/>
            <person name="Morono Y."/>
            <person name="Uchiyama I."/>
            <person name="Ito T."/>
            <person name="Fujiyama A."/>
            <person name="Inagaki F."/>
            <person name="Takami H."/>
        </authorList>
    </citation>
    <scope>NUCLEOTIDE SEQUENCE</scope>
    <source>
        <strain evidence="1">Expedition CK06-06</strain>
    </source>
</reference>
<accession>X1RYT7</accession>
<evidence type="ECO:0000313" key="1">
    <source>
        <dbReference type="EMBL" id="GAI68370.1"/>
    </source>
</evidence>
<name>X1RYT7_9ZZZZ</name>
<protein>
    <submittedName>
        <fullName evidence="1">Uncharacterized protein</fullName>
    </submittedName>
</protein>
<dbReference type="AlphaFoldDB" id="X1RYT7"/>
<dbReference type="Gene3D" id="2.60.120.260">
    <property type="entry name" value="Galactose-binding domain-like"/>
    <property type="match status" value="2"/>
</dbReference>
<comment type="caution">
    <text evidence="1">The sequence shown here is derived from an EMBL/GenBank/DDBJ whole genome shotgun (WGS) entry which is preliminary data.</text>
</comment>